<evidence type="ECO:0000313" key="2">
    <source>
        <dbReference type="Proteomes" id="UP001238163"/>
    </source>
</evidence>
<dbReference type="EMBL" id="JAUSVL010000001">
    <property type="protein sequence ID" value="MDQ0290545.1"/>
    <property type="molecule type" value="Genomic_DNA"/>
</dbReference>
<evidence type="ECO:0000313" key="1">
    <source>
        <dbReference type="EMBL" id="MDQ0290545.1"/>
    </source>
</evidence>
<dbReference type="Proteomes" id="UP001238163">
    <property type="component" value="Unassembled WGS sequence"/>
</dbReference>
<gene>
    <name evidence="1" type="ORF">J3R75_002652</name>
</gene>
<dbReference type="RefSeq" id="WP_307262130.1">
    <property type="nucleotide sequence ID" value="NZ_JAUSVL010000001.1"/>
</dbReference>
<proteinExistence type="predicted"/>
<organism evidence="1 2">
    <name type="scientific">Oligosphaera ethanolica</name>
    <dbReference type="NCBI Taxonomy" id="760260"/>
    <lineage>
        <taxon>Bacteria</taxon>
        <taxon>Pseudomonadati</taxon>
        <taxon>Lentisphaerota</taxon>
        <taxon>Oligosphaeria</taxon>
        <taxon>Oligosphaerales</taxon>
        <taxon>Oligosphaeraceae</taxon>
        <taxon>Oligosphaera</taxon>
    </lineage>
</organism>
<keyword evidence="2" id="KW-1185">Reference proteome</keyword>
<name>A0AAE4APH6_9BACT</name>
<reference evidence="1" key="1">
    <citation type="submission" date="2023-07" db="EMBL/GenBank/DDBJ databases">
        <title>Genomic Encyclopedia of Type Strains, Phase IV (KMG-IV): sequencing the most valuable type-strain genomes for metagenomic binning, comparative biology and taxonomic classification.</title>
        <authorList>
            <person name="Goeker M."/>
        </authorList>
    </citation>
    <scope>NUCLEOTIDE SEQUENCE</scope>
    <source>
        <strain evidence="1">DSM 24202</strain>
    </source>
</reference>
<accession>A0AAE4APH6</accession>
<protein>
    <submittedName>
        <fullName evidence="1">Uncharacterized protein</fullName>
    </submittedName>
</protein>
<dbReference type="AlphaFoldDB" id="A0AAE4APH6"/>
<comment type="caution">
    <text evidence="1">The sequence shown here is derived from an EMBL/GenBank/DDBJ whole genome shotgun (WGS) entry which is preliminary data.</text>
</comment>
<sequence>MAGADRLQAGGGGLTSHEVLRDTVNKVGTKVVADELKLSPAMIYKWCQPSWGELSSGERNPLDRILALCEAACSDKPVKWLCEQRNGVFVRNVALEFDGEPAASHLRATQRIVKEFSELLGTLAESYSEEQGVSPGSAACIRRDWEDVKRAAERLVRACERGDFSGERAGGNGRRGDV</sequence>